<name>A0A5D2QPD8_GOSTO</name>
<dbReference type="EMBL" id="CM017614">
    <property type="protein sequence ID" value="TYI29124.1"/>
    <property type="molecule type" value="Genomic_DNA"/>
</dbReference>
<accession>A0A5D2QPD8</accession>
<protein>
    <submittedName>
        <fullName evidence="1">Uncharacterized protein</fullName>
    </submittedName>
</protein>
<keyword evidence="2" id="KW-1185">Reference proteome</keyword>
<gene>
    <name evidence="1" type="ORF">ES332_A05G294700v1</name>
</gene>
<dbReference type="AlphaFoldDB" id="A0A5D2QPD8"/>
<evidence type="ECO:0000313" key="1">
    <source>
        <dbReference type="EMBL" id="TYI29124.1"/>
    </source>
</evidence>
<reference evidence="1 2" key="1">
    <citation type="submission" date="2019-07" db="EMBL/GenBank/DDBJ databases">
        <title>WGS assembly of Gossypium tomentosum.</title>
        <authorList>
            <person name="Chen Z.J."/>
            <person name="Sreedasyam A."/>
            <person name="Ando A."/>
            <person name="Song Q."/>
            <person name="De L."/>
            <person name="Hulse-Kemp A."/>
            <person name="Ding M."/>
            <person name="Ye W."/>
            <person name="Kirkbride R."/>
            <person name="Jenkins J."/>
            <person name="Plott C."/>
            <person name="Lovell J."/>
            <person name="Lin Y.-M."/>
            <person name="Vaughn R."/>
            <person name="Liu B."/>
            <person name="Li W."/>
            <person name="Simpson S."/>
            <person name="Scheffler B."/>
            <person name="Saski C."/>
            <person name="Grover C."/>
            <person name="Hu G."/>
            <person name="Conover J."/>
            <person name="Carlson J."/>
            <person name="Shu S."/>
            <person name="Boston L."/>
            <person name="Williams M."/>
            <person name="Peterson D."/>
            <person name="Mcgee K."/>
            <person name="Jones D."/>
            <person name="Wendel J."/>
            <person name="Stelly D."/>
            <person name="Grimwood J."/>
            <person name="Schmutz J."/>
        </authorList>
    </citation>
    <scope>NUCLEOTIDE SEQUENCE [LARGE SCALE GENOMIC DNA]</scope>
    <source>
        <strain evidence="1">7179.01</strain>
    </source>
</reference>
<organism evidence="1 2">
    <name type="scientific">Gossypium tomentosum</name>
    <name type="common">Hawaiian cotton</name>
    <name type="synonym">Gossypium sandvicense</name>
    <dbReference type="NCBI Taxonomy" id="34277"/>
    <lineage>
        <taxon>Eukaryota</taxon>
        <taxon>Viridiplantae</taxon>
        <taxon>Streptophyta</taxon>
        <taxon>Embryophyta</taxon>
        <taxon>Tracheophyta</taxon>
        <taxon>Spermatophyta</taxon>
        <taxon>Magnoliopsida</taxon>
        <taxon>eudicotyledons</taxon>
        <taxon>Gunneridae</taxon>
        <taxon>Pentapetalae</taxon>
        <taxon>rosids</taxon>
        <taxon>malvids</taxon>
        <taxon>Malvales</taxon>
        <taxon>Malvaceae</taxon>
        <taxon>Malvoideae</taxon>
        <taxon>Gossypium</taxon>
    </lineage>
</organism>
<evidence type="ECO:0000313" key="2">
    <source>
        <dbReference type="Proteomes" id="UP000322667"/>
    </source>
</evidence>
<sequence length="48" mass="5550">MPKRIWNGRTEEWGKVHVKEAVQGNCSWEPNPLALFWHIPKTSSALGY</sequence>
<dbReference type="Proteomes" id="UP000322667">
    <property type="component" value="Chromosome A05"/>
</dbReference>
<proteinExistence type="predicted"/>